<dbReference type="Proteomes" id="UP000054565">
    <property type="component" value="Unassembled WGS sequence"/>
</dbReference>
<dbReference type="SMART" id="SM00066">
    <property type="entry name" value="GAL4"/>
    <property type="match status" value="1"/>
</dbReference>
<dbReference type="SUPFAM" id="SSF57701">
    <property type="entry name" value="Zn2/Cys6 DNA-binding domain"/>
    <property type="match status" value="1"/>
</dbReference>
<dbReference type="GO" id="GO:0001228">
    <property type="term" value="F:DNA-binding transcription activator activity, RNA polymerase II-specific"/>
    <property type="evidence" value="ECO:0007669"/>
    <property type="project" value="TreeGrafter"/>
</dbReference>
<evidence type="ECO:0000256" key="1">
    <source>
        <dbReference type="ARBA" id="ARBA00023015"/>
    </source>
</evidence>
<evidence type="ECO:0000256" key="4">
    <source>
        <dbReference type="ARBA" id="ARBA00023242"/>
    </source>
</evidence>
<keyword evidence="1" id="KW-0805">Transcription regulation</keyword>
<dbReference type="EMBL" id="DS028098">
    <property type="protein sequence ID" value="KMP09100.1"/>
    <property type="molecule type" value="Genomic_DNA"/>
</dbReference>
<sequence>MGPRRSHRKSRLGCLQCKRRKIKCDEAPPPCGNCKKHNIECQFAAVPVKSSSAAKHGPPSQARPVLPPPGALIATAGRVNPVNNLHTGATPAYLPPTPPNAFNTTPSGADQLDIFSSFVGPTTDLISDLHLHDLELLHHYTTQTYRTLSYNNEHKEIWKNYIPKEALSHPFLMHGLLAIAALHLFEYCAEESDDRRKYLELATRHQNLALSSFRPQLSNITPSNCQAVFAFSSLIAALAFAFSKSAGNIRAGEPVEQVLQDFFLFRGVEGVLTAFWDIIRKGKLGPLVHRPSDPTCSQPISRDVINALDYLHDCNGENVTQISAEEKAAYNHAIRELRISFERSPSSWETVFRWPIVLPEAYLTHLKNRRPMALVILAHYCVILGRLDACWWSQGWSGHLFEAIYRSLNVSWRPLLQWPMQMIGLTERLANIP</sequence>
<dbReference type="Pfam" id="PF00172">
    <property type="entry name" value="Zn_clus"/>
    <property type="match status" value="1"/>
</dbReference>
<name>A0A0J6YN29_COCIT</name>
<reference evidence="7" key="1">
    <citation type="journal article" date="2010" name="Genome Res.">
        <title>Population genomic sequencing of Coccidioides fungi reveals recent hybridization and transposon control.</title>
        <authorList>
            <person name="Neafsey D.E."/>
            <person name="Barker B.M."/>
            <person name="Sharpton T.J."/>
            <person name="Stajich J.E."/>
            <person name="Park D.J."/>
            <person name="Whiston E."/>
            <person name="Hung C.-Y."/>
            <person name="McMahan C."/>
            <person name="White J."/>
            <person name="Sykes S."/>
            <person name="Heiman D."/>
            <person name="Young S."/>
            <person name="Zeng Q."/>
            <person name="Abouelleil A."/>
            <person name="Aftuck L."/>
            <person name="Bessette D."/>
            <person name="Brown A."/>
            <person name="FitzGerald M."/>
            <person name="Lui A."/>
            <person name="Macdonald J.P."/>
            <person name="Priest M."/>
            <person name="Orbach M.J."/>
            <person name="Galgiani J.N."/>
            <person name="Kirkland T.N."/>
            <person name="Cole G.T."/>
            <person name="Birren B.W."/>
            <person name="Henn M.R."/>
            <person name="Taylor J.W."/>
            <person name="Rounsley S.D."/>
        </authorList>
    </citation>
    <scope>NUCLEOTIDE SEQUENCE [LARGE SCALE GENOMIC DNA]</scope>
    <source>
        <strain evidence="7">RMSCC 2394</strain>
    </source>
</reference>
<evidence type="ECO:0000313" key="7">
    <source>
        <dbReference type="Proteomes" id="UP000054565"/>
    </source>
</evidence>
<dbReference type="GO" id="GO:0008270">
    <property type="term" value="F:zinc ion binding"/>
    <property type="evidence" value="ECO:0007669"/>
    <property type="project" value="InterPro"/>
</dbReference>
<keyword evidence="2" id="KW-0238">DNA-binding</keyword>
<dbReference type="InterPro" id="IPR021858">
    <property type="entry name" value="Fun_TF"/>
</dbReference>
<proteinExistence type="predicted"/>
<dbReference type="PROSITE" id="PS00463">
    <property type="entry name" value="ZN2_CY6_FUNGAL_1"/>
    <property type="match status" value="1"/>
</dbReference>
<gene>
    <name evidence="6" type="ORF">CIRG_08781</name>
</gene>
<accession>A0A0J6YN29</accession>
<dbReference type="Gene3D" id="4.10.240.10">
    <property type="entry name" value="Zn(2)-C6 fungal-type DNA-binding domain"/>
    <property type="match status" value="1"/>
</dbReference>
<feature type="domain" description="Zn(2)-C6 fungal-type" evidence="5">
    <location>
        <begin position="13"/>
        <end position="43"/>
    </location>
</feature>
<evidence type="ECO:0000313" key="6">
    <source>
        <dbReference type="EMBL" id="KMP09100.1"/>
    </source>
</evidence>
<organism evidence="6 7">
    <name type="scientific">Coccidioides immitis RMSCC 2394</name>
    <dbReference type="NCBI Taxonomy" id="404692"/>
    <lineage>
        <taxon>Eukaryota</taxon>
        <taxon>Fungi</taxon>
        <taxon>Dikarya</taxon>
        <taxon>Ascomycota</taxon>
        <taxon>Pezizomycotina</taxon>
        <taxon>Eurotiomycetes</taxon>
        <taxon>Eurotiomycetidae</taxon>
        <taxon>Onygenales</taxon>
        <taxon>Onygenaceae</taxon>
        <taxon>Coccidioides</taxon>
    </lineage>
</organism>
<evidence type="ECO:0000256" key="2">
    <source>
        <dbReference type="ARBA" id="ARBA00023125"/>
    </source>
</evidence>
<dbReference type="GO" id="GO:0003677">
    <property type="term" value="F:DNA binding"/>
    <property type="evidence" value="ECO:0007669"/>
    <property type="project" value="UniProtKB-KW"/>
</dbReference>
<evidence type="ECO:0000256" key="3">
    <source>
        <dbReference type="ARBA" id="ARBA00023163"/>
    </source>
</evidence>
<dbReference type="InterPro" id="IPR036864">
    <property type="entry name" value="Zn2-C6_fun-type_DNA-bd_sf"/>
</dbReference>
<dbReference type="Pfam" id="PF11951">
    <property type="entry name" value="Fungal_trans_2"/>
    <property type="match status" value="1"/>
</dbReference>
<dbReference type="PANTHER" id="PTHR47784:SF5">
    <property type="entry name" value="STEROL UPTAKE CONTROL PROTEIN 2"/>
    <property type="match status" value="1"/>
</dbReference>
<protein>
    <recommendedName>
        <fullName evidence="5">Zn(2)-C6 fungal-type domain-containing protein</fullName>
    </recommendedName>
</protein>
<keyword evidence="3" id="KW-0804">Transcription</keyword>
<keyword evidence="4" id="KW-0539">Nucleus</keyword>
<dbReference type="STRING" id="404692.A0A0J6YN29"/>
<dbReference type="InterPro" id="IPR001138">
    <property type="entry name" value="Zn2Cys6_DnaBD"/>
</dbReference>
<dbReference type="InterPro" id="IPR053157">
    <property type="entry name" value="Sterol_Uptake_Regulator"/>
</dbReference>
<evidence type="ECO:0000259" key="5">
    <source>
        <dbReference type="PROSITE" id="PS50048"/>
    </source>
</evidence>
<dbReference type="AlphaFoldDB" id="A0A0J6YN29"/>
<dbReference type="PANTHER" id="PTHR47784">
    <property type="entry name" value="STEROL UPTAKE CONTROL PROTEIN 2"/>
    <property type="match status" value="1"/>
</dbReference>
<dbReference type="OrthoDB" id="4937900at2759"/>
<dbReference type="PROSITE" id="PS50048">
    <property type="entry name" value="ZN2_CY6_FUNGAL_2"/>
    <property type="match status" value="1"/>
</dbReference>
<dbReference type="CDD" id="cd00067">
    <property type="entry name" value="GAL4"/>
    <property type="match status" value="1"/>
</dbReference>